<dbReference type="InterPro" id="IPR006153">
    <property type="entry name" value="Cation/H_exchanger_TM"/>
</dbReference>
<evidence type="ECO:0000256" key="8">
    <source>
        <dbReference type="ARBA" id="ARBA00023136"/>
    </source>
</evidence>
<gene>
    <name evidence="12" type="ORF">GCM10011499_31150</name>
</gene>
<feature type="transmembrane region" description="Helical" evidence="10">
    <location>
        <begin position="121"/>
        <end position="143"/>
    </location>
</feature>
<dbReference type="InterPro" id="IPR038770">
    <property type="entry name" value="Na+/solute_symporter_sf"/>
</dbReference>
<keyword evidence="13" id="KW-1185">Reference proteome</keyword>
<feature type="transmembrane region" description="Helical" evidence="10">
    <location>
        <begin position="6"/>
        <end position="27"/>
    </location>
</feature>
<dbReference type="PANTHER" id="PTHR32507">
    <property type="entry name" value="NA(+)/H(+) ANTIPORTER 1"/>
    <property type="match status" value="1"/>
</dbReference>
<keyword evidence="6 10" id="KW-1133">Transmembrane helix</keyword>
<keyword evidence="4" id="KW-1003">Cell membrane</keyword>
<evidence type="ECO:0000256" key="2">
    <source>
        <dbReference type="ARBA" id="ARBA00022448"/>
    </source>
</evidence>
<evidence type="ECO:0000256" key="9">
    <source>
        <dbReference type="SAM" id="MobiDB-lite"/>
    </source>
</evidence>
<dbReference type="GO" id="GO:0015297">
    <property type="term" value="F:antiporter activity"/>
    <property type="evidence" value="ECO:0007669"/>
    <property type="project" value="UniProtKB-KW"/>
</dbReference>
<keyword evidence="8 10" id="KW-0472">Membrane</keyword>
<evidence type="ECO:0000256" key="6">
    <source>
        <dbReference type="ARBA" id="ARBA00022989"/>
    </source>
</evidence>
<dbReference type="NCBIfam" id="NF003715">
    <property type="entry name" value="PRK05326.1-2"/>
    <property type="match status" value="1"/>
</dbReference>
<feature type="transmembrane region" description="Helical" evidence="10">
    <location>
        <begin position="336"/>
        <end position="359"/>
    </location>
</feature>
<sequence>MVDWIFPLILIGAGLIVISVLTSLVAFRFGAPLLLIFLGIGLVAGSDGLGLQFDDVNTAYFVGSLALAVILFDSGFGTSLKAFRQTAAPSIILATIGVVLTTLVVGIAAHFVLGLTLLEGMLMGAIVSSTDAAAVFFLLRVGGITIREKVRSTLEVESGSNDPMAIFLTVMFVELLISGTSLGELTHELLAGFAIQMGLGVVVGIGGGLLIVQVINRLELEGALYPIMVLGMAISIFALTGLLGGSGALAAYIAGLVAGNRRVRGKSSLVRFQDGMTWLAQIVMFLILGLLANPSQFASVALPAIALALFLMFVARPIAVWLCLLPFRYQRDEIAFVSWVGLRGAVSILLAILPLIAFLPNGTMMFNTAFIIVLTSLLVQGWTIRPMAQWLGLIVPPRIGPVERVGLELPGNAHHELIVYHVVPGSPVAEGERLPRWARPSLVVRDGQSMRYQYAGRIKPGDYIYMFIAPRYTRLLDRLFASPAKVEADDKDFFGAFPINPEKPISALREAYGMNIAPNVSADKSISEFMVERLGGSAEEGDRVAVGNLELIVRSVDVNGNVADAGLTIDQEPQPARVKFFLNGRELLELATTRMRRLKRRRQKPFAKPVASPASGAEQPSTETDGPTEPIENARQS</sequence>
<evidence type="ECO:0000256" key="10">
    <source>
        <dbReference type="SAM" id="Phobius"/>
    </source>
</evidence>
<evidence type="ECO:0000256" key="7">
    <source>
        <dbReference type="ARBA" id="ARBA00023065"/>
    </source>
</evidence>
<organism evidence="12 13">
    <name type="scientific">Pelagibacterium lentulum</name>
    <dbReference type="NCBI Taxonomy" id="2029865"/>
    <lineage>
        <taxon>Bacteria</taxon>
        <taxon>Pseudomonadati</taxon>
        <taxon>Pseudomonadota</taxon>
        <taxon>Alphaproteobacteria</taxon>
        <taxon>Hyphomicrobiales</taxon>
        <taxon>Devosiaceae</taxon>
        <taxon>Pelagibacterium</taxon>
    </lineage>
</organism>
<feature type="transmembrane region" description="Helical" evidence="10">
    <location>
        <begin position="365"/>
        <end position="384"/>
    </location>
</feature>
<dbReference type="OrthoDB" id="9810759at2"/>
<comment type="caution">
    <text evidence="12">The sequence shown here is derived from an EMBL/GenBank/DDBJ whole genome shotgun (WGS) entry which is preliminary data.</text>
</comment>
<evidence type="ECO:0000259" key="11">
    <source>
        <dbReference type="Pfam" id="PF00999"/>
    </source>
</evidence>
<dbReference type="EMBL" id="BMKB01000005">
    <property type="protein sequence ID" value="GGA58795.1"/>
    <property type="molecule type" value="Genomic_DNA"/>
</dbReference>
<feature type="transmembrane region" description="Helical" evidence="10">
    <location>
        <begin position="304"/>
        <end position="324"/>
    </location>
</feature>
<keyword evidence="3" id="KW-0050">Antiport</keyword>
<evidence type="ECO:0000256" key="5">
    <source>
        <dbReference type="ARBA" id="ARBA00022692"/>
    </source>
</evidence>
<dbReference type="AlphaFoldDB" id="A0A916W1C2"/>
<dbReference type="NCBIfam" id="NF003716">
    <property type="entry name" value="PRK05326.1-3"/>
    <property type="match status" value="1"/>
</dbReference>
<evidence type="ECO:0000313" key="13">
    <source>
        <dbReference type="Proteomes" id="UP000596977"/>
    </source>
</evidence>
<evidence type="ECO:0000256" key="3">
    <source>
        <dbReference type="ARBA" id="ARBA00022449"/>
    </source>
</evidence>
<protein>
    <submittedName>
        <fullName evidence="12">K+/H+ antiporter</fullName>
    </submittedName>
</protein>
<feature type="transmembrane region" description="Helical" evidence="10">
    <location>
        <begin position="223"/>
        <end position="240"/>
    </location>
</feature>
<feature type="transmembrane region" description="Helical" evidence="10">
    <location>
        <begin position="59"/>
        <end position="80"/>
    </location>
</feature>
<feature type="transmembrane region" description="Helical" evidence="10">
    <location>
        <begin position="275"/>
        <end position="292"/>
    </location>
</feature>
<feature type="transmembrane region" description="Helical" evidence="10">
    <location>
        <begin position="34"/>
        <end position="53"/>
    </location>
</feature>
<dbReference type="Pfam" id="PF00999">
    <property type="entry name" value="Na_H_Exchanger"/>
    <property type="match status" value="1"/>
</dbReference>
<evidence type="ECO:0000256" key="1">
    <source>
        <dbReference type="ARBA" id="ARBA00004651"/>
    </source>
</evidence>
<dbReference type="Gene3D" id="1.20.1530.20">
    <property type="match status" value="1"/>
</dbReference>
<comment type="subcellular location">
    <subcellularLocation>
        <location evidence="1">Cell membrane</location>
        <topology evidence="1">Multi-pass membrane protein</topology>
    </subcellularLocation>
</comment>
<keyword evidence="7" id="KW-0406">Ion transport</keyword>
<proteinExistence type="predicted"/>
<accession>A0A916W1C2</accession>
<dbReference type="GO" id="GO:0005886">
    <property type="term" value="C:plasma membrane"/>
    <property type="evidence" value="ECO:0007669"/>
    <property type="project" value="UniProtKB-SubCell"/>
</dbReference>
<reference evidence="12 13" key="1">
    <citation type="journal article" date="2014" name="Int. J. Syst. Evol. Microbiol.">
        <title>Complete genome sequence of Corynebacterium casei LMG S-19264T (=DSM 44701T), isolated from a smear-ripened cheese.</title>
        <authorList>
            <consortium name="US DOE Joint Genome Institute (JGI-PGF)"/>
            <person name="Walter F."/>
            <person name="Albersmeier A."/>
            <person name="Kalinowski J."/>
            <person name="Ruckert C."/>
        </authorList>
    </citation>
    <scope>NUCLEOTIDE SEQUENCE [LARGE SCALE GENOMIC DNA]</scope>
    <source>
        <strain evidence="12 13">CGMCC 1.15896</strain>
    </source>
</reference>
<name>A0A916W1C2_9HYPH</name>
<dbReference type="Proteomes" id="UP000596977">
    <property type="component" value="Unassembled WGS sequence"/>
</dbReference>
<dbReference type="NCBIfam" id="NF003714">
    <property type="entry name" value="PRK05326.1-1"/>
    <property type="match status" value="1"/>
</dbReference>
<dbReference type="GO" id="GO:1902600">
    <property type="term" value="P:proton transmembrane transport"/>
    <property type="evidence" value="ECO:0007669"/>
    <property type="project" value="InterPro"/>
</dbReference>
<evidence type="ECO:0000256" key="4">
    <source>
        <dbReference type="ARBA" id="ARBA00022475"/>
    </source>
</evidence>
<feature type="region of interest" description="Disordered" evidence="9">
    <location>
        <begin position="598"/>
        <end position="637"/>
    </location>
</feature>
<dbReference type="PANTHER" id="PTHR32507:SF7">
    <property type="entry name" value="K(+)_H(+) ANTIPORTER NHAP2"/>
    <property type="match status" value="1"/>
</dbReference>
<feature type="domain" description="Cation/H+ exchanger transmembrane" evidence="11">
    <location>
        <begin position="17"/>
        <end position="390"/>
    </location>
</feature>
<feature type="transmembrane region" description="Helical" evidence="10">
    <location>
        <begin position="164"/>
        <end position="183"/>
    </location>
</feature>
<keyword evidence="5 10" id="KW-0812">Transmembrane</keyword>
<keyword evidence="2" id="KW-0813">Transport</keyword>
<feature type="transmembrane region" description="Helical" evidence="10">
    <location>
        <begin position="92"/>
        <end position="115"/>
    </location>
</feature>
<feature type="transmembrane region" description="Helical" evidence="10">
    <location>
        <begin position="189"/>
        <end position="211"/>
    </location>
</feature>
<dbReference type="RefSeq" id="WP_127073809.1">
    <property type="nucleotide sequence ID" value="NZ_BMKB01000005.1"/>
</dbReference>
<evidence type="ECO:0000313" key="12">
    <source>
        <dbReference type="EMBL" id="GGA58795.1"/>
    </source>
</evidence>